<keyword evidence="7 10" id="KW-1133">Transmembrane helix</keyword>
<evidence type="ECO:0000256" key="4">
    <source>
        <dbReference type="ARBA" id="ARBA00022519"/>
    </source>
</evidence>
<feature type="transmembrane region" description="Helical" evidence="10">
    <location>
        <begin position="96"/>
        <end position="113"/>
    </location>
</feature>
<dbReference type="InterPro" id="IPR003567">
    <property type="entry name" value="Cyt_c_biogenesis"/>
</dbReference>
<reference evidence="14" key="1">
    <citation type="submission" date="2016-10" db="EMBL/GenBank/DDBJ databases">
        <authorList>
            <person name="Varghese N."/>
            <person name="Submissions S."/>
        </authorList>
    </citation>
    <scope>NUCLEOTIDE SEQUENCE [LARGE SCALE GENOMIC DNA]</scope>
    <source>
        <strain evidence="14">MO64</strain>
    </source>
</reference>
<dbReference type="InterPro" id="IPR032523">
    <property type="entry name" value="CcmF_C"/>
</dbReference>
<feature type="transmembrane region" description="Helical" evidence="10">
    <location>
        <begin position="209"/>
        <end position="229"/>
    </location>
</feature>
<organism evidence="13 14">
    <name type="scientific">Rhodanobacter glycinis</name>
    <dbReference type="NCBI Taxonomy" id="582702"/>
    <lineage>
        <taxon>Bacteria</taxon>
        <taxon>Pseudomonadati</taxon>
        <taxon>Pseudomonadota</taxon>
        <taxon>Gammaproteobacteria</taxon>
        <taxon>Lysobacterales</taxon>
        <taxon>Rhodanobacteraceae</taxon>
        <taxon>Rhodanobacter</taxon>
    </lineage>
</organism>
<feature type="domain" description="Cytochrome c assembly protein" evidence="11">
    <location>
        <begin position="89"/>
        <end position="295"/>
    </location>
</feature>
<keyword evidence="6" id="KW-0201">Cytochrome c-type biogenesis</keyword>
<dbReference type="PANTHER" id="PTHR43653:SF1">
    <property type="entry name" value="CYTOCHROME C-TYPE BIOGENESIS PROTEIN CCMF"/>
    <property type="match status" value="1"/>
</dbReference>
<feature type="transmembrane region" description="Helical" evidence="10">
    <location>
        <begin position="312"/>
        <end position="331"/>
    </location>
</feature>
<comment type="function">
    <text evidence="9">Required for the biogenesis of c-type cytochromes. Possible subunit of a heme lyase.</text>
</comment>
<evidence type="ECO:0000256" key="1">
    <source>
        <dbReference type="ARBA" id="ARBA00004429"/>
    </source>
</evidence>
<comment type="similarity">
    <text evidence="2">Belongs to the CcmF/CycK/Ccl1/NrfE/CcsA family.</text>
</comment>
<dbReference type="GO" id="GO:0017004">
    <property type="term" value="P:cytochrome complex assembly"/>
    <property type="evidence" value="ECO:0007669"/>
    <property type="project" value="UniProtKB-KW"/>
</dbReference>
<dbReference type="NCBIfam" id="NF007691">
    <property type="entry name" value="PRK10369.1"/>
    <property type="match status" value="1"/>
</dbReference>
<feature type="transmembrane region" description="Helical" evidence="10">
    <location>
        <begin position="352"/>
        <end position="374"/>
    </location>
</feature>
<dbReference type="PANTHER" id="PTHR43653">
    <property type="entry name" value="CYTOCHROME C ASSEMBLY PROTEIN-RELATED"/>
    <property type="match status" value="1"/>
</dbReference>
<evidence type="ECO:0000256" key="10">
    <source>
        <dbReference type="SAM" id="Phobius"/>
    </source>
</evidence>
<feature type="transmembrane region" description="Helical" evidence="10">
    <location>
        <begin position="480"/>
        <end position="503"/>
    </location>
</feature>
<evidence type="ECO:0000256" key="8">
    <source>
        <dbReference type="ARBA" id="ARBA00023136"/>
    </source>
</evidence>
<dbReference type="PRINTS" id="PR01411">
    <property type="entry name" value="CCMFBIOGNSIS"/>
</dbReference>
<keyword evidence="3" id="KW-1003">Cell membrane</keyword>
<dbReference type="RefSeq" id="WP_092700571.1">
    <property type="nucleotide sequence ID" value="NZ_FOSR01000001.1"/>
</dbReference>
<protein>
    <submittedName>
        <fullName evidence="13">Cytochrome c-type biogenesis protein CcmF</fullName>
    </submittedName>
</protein>
<dbReference type="Pfam" id="PF01578">
    <property type="entry name" value="Cytochrom_C_asm"/>
    <property type="match status" value="1"/>
</dbReference>
<evidence type="ECO:0000256" key="9">
    <source>
        <dbReference type="ARBA" id="ARBA00037230"/>
    </source>
</evidence>
<accession>A0A1I3XXV3</accession>
<dbReference type="Pfam" id="PF16327">
    <property type="entry name" value="CcmF_C"/>
    <property type="match status" value="1"/>
</dbReference>
<feature type="transmembrane region" description="Helical" evidence="10">
    <location>
        <begin position="177"/>
        <end position="197"/>
    </location>
</feature>
<feature type="transmembrane region" description="Helical" evidence="10">
    <location>
        <begin position="6"/>
        <end position="29"/>
    </location>
</feature>
<evidence type="ECO:0000256" key="2">
    <source>
        <dbReference type="ARBA" id="ARBA00009186"/>
    </source>
</evidence>
<dbReference type="PRINTS" id="PR01410">
    <property type="entry name" value="CCBIOGENESIS"/>
</dbReference>
<feature type="transmembrane region" description="Helical" evidence="10">
    <location>
        <begin position="389"/>
        <end position="412"/>
    </location>
</feature>
<evidence type="ECO:0000256" key="5">
    <source>
        <dbReference type="ARBA" id="ARBA00022692"/>
    </source>
</evidence>
<dbReference type="EMBL" id="FOSR01000001">
    <property type="protein sequence ID" value="SFK24364.1"/>
    <property type="molecule type" value="Genomic_DNA"/>
</dbReference>
<keyword evidence="4" id="KW-0997">Cell inner membrane</keyword>
<name>A0A1I3XXV3_9GAMM</name>
<feature type="transmembrane region" description="Helical" evidence="10">
    <location>
        <begin position="273"/>
        <end position="292"/>
    </location>
</feature>
<keyword evidence="8 10" id="KW-0472">Membrane</keyword>
<feature type="transmembrane region" description="Helical" evidence="10">
    <location>
        <begin position="612"/>
        <end position="632"/>
    </location>
</feature>
<dbReference type="Proteomes" id="UP000198725">
    <property type="component" value="Unassembled WGS sequence"/>
</dbReference>
<dbReference type="NCBIfam" id="TIGR00353">
    <property type="entry name" value="nrfE"/>
    <property type="match status" value="1"/>
</dbReference>
<evidence type="ECO:0000256" key="3">
    <source>
        <dbReference type="ARBA" id="ARBA00022475"/>
    </source>
</evidence>
<dbReference type="GO" id="GO:0005886">
    <property type="term" value="C:plasma membrane"/>
    <property type="evidence" value="ECO:0007669"/>
    <property type="project" value="UniProtKB-SubCell"/>
</dbReference>
<gene>
    <name evidence="13" type="ORF">SAMN05192579_101212</name>
</gene>
<dbReference type="InterPro" id="IPR002541">
    <property type="entry name" value="Cyt_c_assembly"/>
</dbReference>
<keyword evidence="5 10" id="KW-0812">Transmembrane</keyword>
<proteinExistence type="inferred from homology"/>
<sequence length="663" mass="71920">MTPELGQLALILAMLLAMAQAVLPLVGAWRGNRALMATARPAAAGQAVFVALAFLILVWAFLHFDFSVRYVADNSNLELPWYYRIAAVWGAHEGSLLLWILILNVWTIALAIFSRNLPEAFAARVLGVLGLISVGFLSFTIFTSDPFGRLLPMPMNGADLNPVLQDPGMTFHPPMLYMGYVGFSVAFAFSIAALLGGSMEQAWVRQARPWTNAAWGFLTCGIVAGSWWAYAELGWGGWWFWDPVENASFMPWLVGAALIHAQAITEKRGSLRAWTILLSIFAFSLSLLGTFLVRSGVLTSVHAFASDPRRGVYILVFLAIVVGGSLLLYALRAPKVMGGKPFAVFSRETALLIGNLMFAVAAAMVLLGTLFPLIGDALHLGKISVGPPYFGLLFPLLMTPVVLLLPMGPYLRWGKGDGGLLKGMLIRCAIAAVACAIVAAFFVDGSLKAIVGVAAAVWVGAGVLLYVIKRWREMPHGRRYPAEMAGMLFAHFGVAVFLIGVLLSESLSVSRDVRMAPGDVQTIGSYQFRFDGIKQTTGPNWHAEQASVTVTHDGKLLSVMHPQKRTYPHDQVQTESAVDAGITRDLYVALGEPMDAGNLHGAWALRVYYKPFVRWIWGGGLLMMLGGFVAACDRRFRVKRTATETAVTTAPSPNTRLAGEAQA</sequence>
<dbReference type="InterPro" id="IPR003568">
    <property type="entry name" value="Cyt_c_biogenesis_CcmF"/>
</dbReference>
<evidence type="ECO:0000256" key="7">
    <source>
        <dbReference type="ARBA" id="ARBA00022989"/>
    </source>
</evidence>
<feature type="transmembrane region" description="Helical" evidence="10">
    <location>
        <begin position="449"/>
        <end position="468"/>
    </location>
</feature>
<evidence type="ECO:0000259" key="12">
    <source>
        <dbReference type="Pfam" id="PF16327"/>
    </source>
</evidence>
<feature type="transmembrane region" description="Helical" evidence="10">
    <location>
        <begin position="125"/>
        <end position="144"/>
    </location>
</feature>
<dbReference type="GO" id="GO:0020037">
    <property type="term" value="F:heme binding"/>
    <property type="evidence" value="ECO:0007669"/>
    <property type="project" value="InterPro"/>
</dbReference>
<feature type="domain" description="Cytochrome c-type biogenesis protein CcmF C-terminal" evidence="12">
    <location>
        <begin position="315"/>
        <end position="634"/>
    </location>
</feature>
<feature type="transmembrane region" description="Helical" evidence="10">
    <location>
        <begin position="424"/>
        <end position="443"/>
    </location>
</feature>
<feature type="transmembrane region" description="Helical" evidence="10">
    <location>
        <begin position="41"/>
        <end position="62"/>
    </location>
</feature>
<keyword evidence="14" id="KW-1185">Reference proteome</keyword>
<evidence type="ECO:0000259" key="11">
    <source>
        <dbReference type="Pfam" id="PF01578"/>
    </source>
</evidence>
<evidence type="ECO:0000256" key="6">
    <source>
        <dbReference type="ARBA" id="ARBA00022748"/>
    </source>
</evidence>
<comment type="subcellular location">
    <subcellularLocation>
        <location evidence="1">Cell inner membrane</location>
        <topology evidence="1">Multi-pass membrane protein</topology>
    </subcellularLocation>
</comment>
<feature type="transmembrane region" description="Helical" evidence="10">
    <location>
        <begin position="249"/>
        <end position="266"/>
    </location>
</feature>
<evidence type="ECO:0000313" key="13">
    <source>
        <dbReference type="EMBL" id="SFK24364.1"/>
    </source>
</evidence>
<dbReference type="GO" id="GO:0015232">
    <property type="term" value="F:heme transmembrane transporter activity"/>
    <property type="evidence" value="ECO:0007669"/>
    <property type="project" value="InterPro"/>
</dbReference>
<evidence type="ECO:0000313" key="14">
    <source>
        <dbReference type="Proteomes" id="UP000198725"/>
    </source>
</evidence>
<dbReference type="AlphaFoldDB" id="A0A1I3XXV3"/>